<dbReference type="Proteomes" id="UP001303647">
    <property type="component" value="Unassembled WGS sequence"/>
</dbReference>
<feature type="region of interest" description="Disordered" evidence="1">
    <location>
        <begin position="89"/>
        <end position="108"/>
    </location>
</feature>
<gene>
    <name evidence="2" type="ORF">C7999DRAFT_45039</name>
</gene>
<reference evidence="2" key="2">
    <citation type="submission" date="2023-05" db="EMBL/GenBank/DDBJ databases">
        <authorList>
            <consortium name="Lawrence Berkeley National Laboratory"/>
            <person name="Steindorff A."/>
            <person name="Hensen N."/>
            <person name="Bonometti L."/>
            <person name="Westerberg I."/>
            <person name="Brannstrom I.O."/>
            <person name="Guillou S."/>
            <person name="Cros-Aarteil S."/>
            <person name="Calhoun S."/>
            <person name="Haridas S."/>
            <person name="Kuo A."/>
            <person name="Mondo S."/>
            <person name="Pangilinan J."/>
            <person name="Riley R."/>
            <person name="Labutti K."/>
            <person name="Andreopoulos B."/>
            <person name="Lipzen A."/>
            <person name="Chen C."/>
            <person name="Yanf M."/>
            <person name="Daum C."/>
            <person name="Ng V."/>
            <person name="Clum A."/>
            <person name="Ohm R."/>
            <person name="Martin F."/>
            <person name="Silar P."/>
            <person name="Natvig D."/>
            <person name="Lalanne C."/>
            <person name="Gautier V."/>
            <person name="Ament-Velasquez S.L."/>
            <person name="Kruys A."/>
            <person name="Hutchinson M.I."/>
            <person name="Powell A.J."/>
            <person name="Barry K."/>
            <person name="Miller A.N."/>
            <person name="Grigoriev I.V."/>
            <person name="Debuchy R."/>
            <person name="Gladieux P."/>
            <person name="Thoren M.H."/>
            <person name="Johannesson H."/>
        </authorList>
    </citation>
    <scope>NUCLEOTIDE SEQUENCE</scope>
    <source>
        <strain evidence="2">CBS 359.72</strain>
    </source>
</reference>
<evidence type="ECO:0000313" key="2">
    <source>
        <dbReference type="EMBL" id="KAK4243062.1"/>
    </source>
</evidence>
<comment type="caution">
    <text evidence="2">The sequence shown here is derived from an EMBL/GenBank/DDBJ whole genome shotgun (WGS) entry which is preliminary data.</text>
</comment>
<organism evidence="2 3">
    <name type="scientific">Corynascus novoguineensis</name>
    <dbReference type="NCBI Taxonomy" id="1126955"/>
    <lineage>
        <taxon>Eukaryota</taxon>
        <taxon>Fungi</taxon>
        <taxon>Dikarya</taxon>
        <taxon>Ascomycota</taxon>
        <taxon>Pezizomycotina</taxon>
        <taxon>Sordariomycetes</taxon>
        <taxon>Sordariomycetidae</taxon>
        <taxon>Sordariales</taxon>
        <taxon>Chaetomiaceae</taxon>
        <taxon>Corynascus</taxon>
    </lineage>
</organism>
<keyword evidence="3" id="KW-1185">Reference proteome</keyword>
<protein>
    <submittedName>
        <fullName evidence="2">Uncharacterized protein</fullName>
    </submittedName>
</protein>
<accession>A0AAN7HF90</accession>
<name>A0AAN7HF90_9PEZI</name>
<evidence type="ECO:0000256" key="1">
    <source>
        <dbReference type="SAM" id="MobiDB-lite"/>
    </source>
</evidence>
<reference evidence="2" key="1">
    <citation type="journal article" date="2023" name="Mol. Phylogenet. Evol.">
        <title>Genome-scale phylogeny and comparative genomics of the fungal order Sordariales.</title>
        <authorList>
            <person name="Hensen N."/>
            <person name="Bonometti L."/>
            <person name="Westerberg I."/>
            <person name="Brannstrom I.O."/>
            <person name="Guillou S."/>
            <person name="Cros-Aarteil S."/>
            <person name="Calhoun S."/>
            <person name="Haridas S."/>
            <person name="Kuo A."/>
            <person name="Mondo S."/>
            <person name="Pangilinan J."/>
            <person name="Riley R."/>
            <person name="LaButti K."/>
            <person name="Andreopoulos B."/>
            <person name="Lipzen A."/>
            <person name="Chen C."/>
            <person name="Yan M."/>
            <person name="Daum C."/>
            <person name="Ng V."/>
            <person name="Clum A."/>
            <person name="Steindorff A."/>
            <person name="Ohm R.A."/>
            <person name="Martin F."/>
            <person name="Silar P."/>
            <person name="Natvig D.O."/>
            <person name="Lalanne C."/>
            <person name="Gautier V."/>
            <person name="Ament-Velasquez S.L."/>
            <person name="Kruys A."/>
            <person name="Hutchinson M.I."/>
            <person name="Powell A.J."/>
            <person name="Barry K."/>
            <person name="Miller A.N."/>
            <person name="Grigoriev I.V."/>
            <person name="Debuchy R."/>
            <person name="Gladieux P."/>
            <person name="Hiltunen Thoren M."/>
            <person name="Johannesson H."/>
        </authorList>
    </citation>
    <scope>NUCLEOTIDE SEQUENCE</scope>
    <source>
        <strain evidence="2">CBS 359.72</strain>
    </source>
</reference>
<dbReference type="EMBL" id="MU857893">
    <property type="protein sequence ID" value="KAK4243062.1"/>
    <property type="molecule type" value="Genomic_DNA"/>
</dbReference>
<proteinExistence type="predicted"/>
<sequence>MGQSFRLAAPRAKMSLRWGYRLGEMLFDGSAKALVPLLAVPLGPHNTVCVSKAGPSPIGQSQSDRCVAHMAAGDSHEIWIGKRSKRKADGEMLAGSRQRHKRAKAKDGDHERDIIPPITFSNLSSIEDVICLGLASRYFWAIGRDYVHDYYTSFLGRWAGRNIVCVGEDVKPGDFPPGLFSAEEVDELCQRTTDIPYDDEYPDDVAFPAVPFTLYHFTFPSISNMEGECDLKTESQLIYFQCRDEGRRSDKPKDPAFELAYSDICVTESTYFPEFVRSEAIALKPEFIHGPSIDVLGFGEVVMSRICWSTSSYVSMYDTSNISRGVWAGHCFDITTLARHGDETRGAEWKDVSEEVASEIAGIWEAEYGPDWRETVCNVWYQT</sequence>
<dbReference type="AlphaFoldDB" id="A0AAN7HF90"/>
<evidence type="ECO:0000313" key="3">
    <source>
        <dbReference type="Proteomes" id="UP001303647"/>
    </source>
</evidence>